<evidence type="ECO:0000256" key="1">
    <source>
        <dbReference type="ARBA" id="ARBA00005046"/>
    </source>
</evidence>
<dbReference type="InterPro" id="IPR036425">
    <property type="entry name" value="MoaB/Mog-like_dom_sf"/>
</dbReference>
<dbReference type="EMBL" id="CP003924">
    <property type="protein sequence ID" value="AGS34608.1"/>
    <property type="molecule type" value="Genomic_DNA"/>
</dbReference>
<organism evidence="4 5">
    <name type="scientific">Corynebacterium maris DSM 45190</name>
    <dbReference type="NCBI Taxonomy" id="1224163"/>
    <lineage>
        <taxon>Bacteria</taxon>
        <taxon>Bacillati</taxon>
        <taxon>Actinomycetota</taxon>
        <taxon>Actinomycetes</taxon>
        <taxon>Mycobacteriales</taxon>
        <taxon>Corynebacteriaceae</taxon>
        <taxon>Corynebacterium</taxon>
    </lineage>
</organism>
<dbReference type="Proteomes" id="UP000015388">
    <property type="component" value="Chromosome"/>
</dbReference>
<evidence type="ECO:0000256" key="2">
    <source>
        <dbReference type="ARBA" id="ARBA00023150"/>
    </source>
</evidence>
<dbReference type="PANTHER" id="PTHR43764">
    <property type="entry name" value="MOLYBDENUM COFACTOR BIOSYNTHESIS"/>
    <property type="match status" value="1"/>
</dbReference>
<sequence length="156" mass="16377">MRAAVIVVSDRVHSGEREDKSGPRARKLLADAGIEAGREVVVPEGREAVAREIDRALADGVRLIVTTGGTGVGTRNLTPEVTAERLDCRLTGLETQVLVEGLKSSRQAGLSRGLIGLTSRDERAALIVNAPSAPGGVSDSLGVVLPLLGSIFERFQ</sequence>
<dbReference type="RefSeq" id="WP_020934541.1">
    <property type="nucleotide sequence ID" value="NC_021915.1"/>
</dbReference>
<comment type="pathway">
    <text evidence="1">Cofactor biosynthesis; molybdopterin biosynthesis.</text>
</comment>
<dbReference type="Gene3D" id="3.40.980.10">
    <property type="entry name" value="MoaB/Mog-like domain"/>
    <property type="match status" value="1"/>
</dbReference>
<dbReference type="PANTHER" id="PTHR43764:SF1">
    <property type="entry name" value="MOLYBDOPTERIN MOLYBDOTRANSFERASE"/>
    <property type="match status" value="1"/>
</dbReference>
<dbReference type="Pfam" id="PF00994">
    <property type="entry name" value="MoCF_biosynth"/>
    <property type="match status" value="1"/>
</dbReference>
<evidence type="ECO:0000313" key="5">
    <source>
        <dbReference type="Proteomes" id="UP000015388"/>
    </source>
</evidence>
<dbReference type="PATRIC" id="fig|1224163.3.peg.1138"/>
<accession>S5TIQ0</accession>
<dbReference type="AlphaFoldDB" id="S5TIQ0"/>
<dbReference type="KEGG" id="cmd:B841_05675"/>
<dbReference type="InterPro" id="IPR051920">
    <property type="entry name" value="MPT_Adenylyltrnsfr/MoaC-Rel"/>
</dbReference>
<keyword evidence="5" id="KW-1185">Reference proteome</keyword>
<feature type="domain" description="MoaB/Mog" evidence="3">
    <location>
        <begin position="4"/>
        <end position="151"/>
    </location>
</feature>
<dbReference type="InterPro" id="IPR001453">
    <property type="entry name" value="MoaB/Mog_dom"/>
</dbReference>
<dbReference type="eggNOG" id="COG0521">
    <property type="taxonomic scope" value="Bacteria"/>
</dbReference>
<name>S5TIQ0_9CORY</name>
<dbReference type="HOGENOM" id="CLU_077358_4_2_11"/>
<proteinExistence type="predicted"/>
<evidence type="ECO:0000313" key="4">
    <source>
        <dbReference type="EMBL" id="AGS34608.1"/>
    </source>
</evidence>
<dbReference type="SMART" id="SM00852">
    <property type="entry name" value="MoCF_biosynth"/>
    <property type="match status" value="1"/>
</dbReference>
<keyword evidence="2" id="KW-0501">Molybdenum cofactor biosynthesis</keyword>
<dbReference type="GO" id="GO:0006777">
    <property type="term" value="P:Mo-molybdopterin cofactor biosynthetic process"/>
    <property type="evidence" value="ECO:0007669"/>
    <property type="project" value="UniProtKB-KW"/>
</dbReference>
<protein>
    <submittedName>
        <fullName evidence="4">Molybdopterin biosynthesis protein CB</fullName>
    </submittedName>
</protein>
<dbReference type="STRING" id="1224163.B841_05675"/>
<gene>
    <name evidence="4" type="ORF">B841_05675</name>
</gene>
<evidence type="ECO:0000259" key="3">
    <source>
        <dbReference type="SMART" id="SM00852"/>
    </source>
</evidence>
<dbReference type="SUPFAM" id="SSF53218">
    <property type="entry name" value="Molybdenum cofactor biosynthesis proteins"/>
    <property type="match status" value="1"/>
</dbReference>
<dbReference type="OrthoDB" id="9794429at2"/>
<reference evidence="4 5" key="1">
    <citation type="submission" date="2012-11" db="EMBL/GenBank/DDBJ databases">
        <title>The complete genome sequence of Corynebacterium maris Coryn-1 (=DSM 45190).</title>
        <authorList>
            <person name="Schaffert L."/>
            <person name="Albersmeier A."/>
            <person name="Kalinowski J."/>
            <person name="Ruckert C."/>
        </authorList>
    </citation>
    <scope>NUCLEOTIDE SEQUENCE [LARGE SCALE GENOMIC DNA]</scope>
    <source>
        <strain evidence="5">Coryn-1</strain>
    </source>
</reference>